<gene>
    <name evidence="2" type="ORF">FJU30_04900</name>
</gene>
<keyword evidence="1" id="KW-0812">Transmembrane</keyword>
<dbReference type="InterPro" id="IPR031863">
    <property type="entry name" value="DUF4755"/>
</dbReference>
<dbReference type="EMBL" id="VYKJ01000002">
    <property type="protein sequence ID" value="KAA9001634.1"/>
    <property type="molecule type" value="Genomic_DNA"/>
</dbReference>
<accession>A0A5J5G3Z8</accession>
<keyword evidence="1" id="KW-0472">Membrane</keyword>
<name>A0A5J5G3Z8_9GAMM</name>
<keyword evidence="1" id="KW-1133">Transmembrane helix</keyword>
<reference evidence="2 3" key="1">
    <citation type="submission" date="2019-09" db="EMBL/GenBank/DDBJ databases">
        <authorList>
            <person name="Li Y."/>
        </authorList>
    </citation>
    <scope>NUCLEOTIDE SEQUENCE [LARGE SCALE GENOMIC DNA]</scope>
    <source>
        <strain evidence="2 3">L3-3HA</strain>
    </source>
</reference>
<organism evidence="2 3">
    <name type="scientific">Affinibrenneria salicis</name>
    <dbReference type="NCBI Taxonomy" id="2590031"/>
    <lineage>
        <taxon>Bacteria</taxon>
        <taxon>Pseudomonadati</taxon>
        <taxon>Pseudomonadota</taxon>
        <taxon>Gammaproteobacteria</taxon>
        <taxon>Enterobacterales</taxon>
        <taxon>Pectobacteriaceae</taxon>
        <taxon>Affinibrenneria</taxon>
    </lineage>
</organism>
<comment type="caution">
    <text evidence="2">The sequence shown here is derived from an EMBL/GenBank/DDBJ whole genome shotgun (WGS) entry which is preliminary data.</text>
</comment>
<proteinExistence type="predicted"/>
<protein>
    <submittedName>
        <fullName evidence="2">DUF4755 domain-containing protein</fullName>
    </submittedName>
</protein>
<evidence type="ECO:0000313" key="3">
    <source>
        <dbReference type="Proteomes" id="UP000335415"/>
    </source>
</evidence>
<feature type="transmembrane region" description="Helical" evidence="1">
    <location>
        <begin position="32"/>
        <end position="50"/>
    </location>
</feature>
<dbReference type="RefSeq" id="WP_150433878.1">
    <property type="nucleotide sequence ID" value="NZ_VYKJ01000002.1"/>
</dbReference>
<evidence type="ECO:0000313" key="2">
    <source>
        <dbReference type="EMBL" id="KAA9001634.1"/>
    </source>
</evidence>
<dbReference type="Proteomes" id="UP000335415">
    <property type="component" value="Unassembled WGS sequence"/>
</dbReference>
<evidence type="ECO:0000256" key="1">
    <source>
        <dbReference type="SAM" id="Phobius"/>
    </source>
</evidence>
<dbReference type="Pfam" id="PF15947">
    <property type="entry name" value="DUF4755"/>
    <property type="match status" value="1"/>
</dbReference>
<keyword evidence="3" id="KW-1185">Reference proteome</keyword>
<dbReference type="OrthoDB" id="6592720at2"/>
<dbReference type="AlphaFoldDB" id="A0A5J5G3Z8"/>
<sequence>MLQQKKTKPEASFGDEQVQLGIGAETSRVAEFNIFLGVVIVIFVISRVFYFDPKKRKHLNTYTEVLDGDVLSYECQSTGIVLDTKNRTIRIFNKDKITTYNYDNIREINYAVSEAGKIYNTGNNLNSMIKTAEANSNEKLLANQRSGIFILTDDIKNPTWKINLPLKNKTSSSNQAICDRWLLIFNKYVL</sequence>